<organism evidence="2 5">
    <name type="scientific">Orientia tsutsugamushi str. Gilliam</name>
    <dbReference type="NCBI Taxonomy" id="1359184"/>
    <lineage>
        <taxon>Bacteria</taxon>
        <taxon>Pseudomonadati</taxon>
        <taxon>Pseudomonadota</taxon>
        <taxon>Alphaproteobacteria</taxon>
        <taxon>Rickettsiales</taxon>
        <taxon>Rickettsiaceae</taxon>
        <taxon>Rickettsieae</taxon>
        <taxon>Orientia</taxon>
    </lineage>
</organism>
<dbReference type="Proteomes" id="UP000244959">
    <property type="component" value="Chromosome I"/>
</dbReference>
<evidence type="ECO:0000313" key="4">
    <source>
        <dbReference type="EMBL" id="SPR11488.1"/>
    </source>
</evidence>
<evidence type="ECO:0000313" key="6">
    <source>
        <dbReference type="Proteomes" id="UP000244959"/>
    </source>
</evidence>
<dbReference type="EMBL" id="LANO01000006">
    <property type="protein sequence ID" value="KJV53575.1"/>
    <property type="molecule type" value="Genomic_DNA"/>
</dbReference>
<dbReference type="EMBL" id="LS398551">
    <property type="protein sequence ID" value="SPR11488.1"/>
    <property type="molecule type" value="Genomic_DNA"/>
</dbReference>
<dbReference type="AlphaFoldDB" id="A0A0F3MCX3"/>
<dbReference type="EMBL" id="LANO01000008">
    <property type="protein sequence ID" value="KJV53395.1"/>
    <property type="molecule type" value="Genomic_DNA"/>
</dbReference>
<evidence type="ECO:0000313" key="1">
    <source>
        <dbReference type="EMBL" id="KJV53395.1"/>
    </source>
</evidence>
<sequence>MKEEKLTQIAVDDRLIQGYYTFYYVNTMQWHYKMIKNQKLIQY</sequence>
<reference evidence="2 5" key="1">
    <citation type="submission" date="2015-02" db="EMBL/GenBank/DDBJ databases">
        <title>Genome Sequencing of Rickettsiales.</title>
        <authorList>
            <person name="Daugherty S.C."/>
            <person name="Su Q."/>
            <person name="Abolude K."/>
            <person name="Beier-Sexton M."/>
            <person name="Carlyon J.A."/>
            <person name="Carter R."/>
            <person name="Day N.P."/>
            <person name="Dumler S.J."/>
            <person name="Dyachenko V."/>
            <person name="Godinez A."/>
            <person name="Kurtti T.J."/>
            <person name="Lichay M."/>
            <person name="Mullins K.E."/>
            <person name="Ott S."/>
            <person name="Pappas-Brown V."/>
            <person name="Paris D.H."/>
            <person name="Patel P."/>
            <person name="Richards A.L."/>
            <person name="Sadzewicz L."/>
            <person name="Sears K."/>
            <person name="Seidman D."/>
            <person name="Sengamalay N."/>
            <person name="Stenos J."/>
            <person name="Tallon L.J."/>
            <person name="Vincent G."/>
            <person name="Fraser C.M."/>
            <person name="Munderloh U."/>
            <person name="Dunning-Hotopp J.C."/>
        </authorList>
    </citation>
    <scope>NUCLEOTIDE SEQUENCE [LARGE SCALE GENOMIC DNA]</scope>
    <source>
        <strain evidence="2 5">Gilliam</strain>
    </source>
</reference>
<proteinExistence type="predicted"/>
<name>A0A0F3MCX3_ORITS</name>
<dbReference type="Proteomes" id="UP000033769">
    <property type="component" value="Unassembled WGS sequence"/>
</dbReference>
<accession>A0A0F3MCX3</accession>
<dbReference type="EMBL" id="LS398551">
    <property type="protein sequence ID" value="SPR07767.1"/>
    <property type="molecule type" value="Genomic_DNA"/>
</dbReference>
<protein>
    <submittedName>
        <fullName evidence="2">Uncharacterized protein</fullName>
    </submittedName>
</protein>
<evidence type="ECO:0000313" key="2">
    <source>
        <dbReference type="EMBL" id="KJV53575.1"/>
    </source>
</evidence>
<reference evidence="3" key="2">
    <citation type="submission" date="2018-03" db="EMBL/GenBank/DDBJ databases">
        <authorList>
            <person name="Keele B.F."/>
        </authorList>
    </citation>
    <scope>NUCLEOTIDE SEQUENCE [LARGE SCALE GENOMIC DNA]</scope>
    <source>
        <strain evidence="3">Gilliam</strain>
    </source>
</reference>
<gene>
    <name evidence="3" type="ORF">GILLIAM_01539</name>
    <name evidence="4" type="ORF">GILLIAM_02304</name>
    <name evidence="2" type="ORF">OTSGILL_0660</name>
    <name evidence="1" type="ORF">OTSGILL_0769</name>
</gene>
<evidence type="ECO:0000313" key="5">
    <source>
        <dbReference type="Proteomes" id="UP000033769"/>
    </source>
</evidence>
<evidence type="ECO:0000313" key="3">
    <source>
        <dbReference type="EMBL" id="SPR07767.1"/>
    </source>
</evidence>
<keyword evidence="6" id="KW-1185">Reference proteome</keyword>
<reference evidence="6" key="3">
    <citation type="submission" date="2018-03" db="EMBL/GenBank/DDBJ databases">
        <authorList>
            <person name="Batty M. E."/>
            <person name="Batty M E."/>
        </authorList>
    </citation>
    <scope>NUCLEOTIDE SEQUENCE [LARGE SCALE GENOMIC DNA]</scope>
    <source>
        <strain evidence="6">Gilliam</strain>
    </source>
</reference>